<dbReference type="GO" id="GO:0046872">
    <property type="term" value="F:metal ion binding"/>
    <property type="evidence" value="ECO:0007669"/>
    <property type="project" value="UniProtKB-KW"/>
</dbReference>
<evidence type="ECO:0000256" key="1">
    <source>
        <dbReference type="ARBA" id="ARBA00004651"/>
    </source>
</evidence>
<dbReference type="PANTHER" id="PTHR28259">
    <property type="entry name" value="FLUORIDE EXPORT PROTEIN 1-RELATED"/>
    <property type="match status" value="1"/>
</dbReference>
<sequence>MLLVGVGGAIGAILRYIISDIMPSEGLPYGTITVNLLGSLLLGVMFGAIAADALISQDNLLLFGTGLLGAFTTMSAFAMDTVNLSENEMSTTLLYVSLTIIGSIGLAWTGYKAGIELFS</sequence>
<evidence type="ECO:0000256" key="4">
    <source>
        <dbReference type="ARBA" id="ARBA00022692"/>
    </source>
</evidence>
<comment type="function">
    <text evidence="11">Fluoride-specific ion channel. Important for reducing fluoride concentration in the cell, thus reducing its toxicity.</text>
</comment>
<keyword evidence="11" id="KW-0407">Ion channel</keyword>
<evidence type="ECO:0000256" key="11">
    <source>
        <dbReference type="HAMAP-Rule" id="MF_00454"/>
    </source>
</evidence>
<accession>A0A075I412</accession>
<gene>
    <name evidence="11" type="primary">fluC</name>
    <name evidence="11" type="synonym">crcB</name>
</gene>
<comment type="catalytic activity">
    <reaction evidence="10">
        <text>fluoride(in) = fluoride(out)</text>
        <dbReference type="Rhea" id="RHEA:76159"/>
        <dbReference type="ChEBI" id="CHEBI:17051"/>
    </reaction>
    <physiologicalReaction direction="left-to-right" evidence="10">
        <dbReference type="Rhea" id="RHEA:76160"/>
    </physiologicalReaction>
</comment>
<dbReference type="EMBL" id="KF901212">
    <property type="protein sequence ID" value="AIF22540.1"/>
    <property type="molecule type" value="Genomic_DNA"/>
</dbReference>
<dbReference type="InterPro" id="IPR003691">
    <property type="entry name" value="FluC"/>
</dbReference>
<keyword evidence="6 11" id="KW-1133">Transmembrane helix</keyword>
<evidence type="ECO:0000256" key="5">
    <source>
        <dbReference type="ARBA" id="ARBA00022723"/>
    </source>
</evidence>
<organism evidence="12">
    <name type="scientific">uncultured marine group II/III euryarchaeote SAT1000_09_G02</name>
    <dbReference type="NCBI Taxonomy" id="1456557"/>
    <lineage>
        <taxon>Archaea</taxon>
        <taxon>Methanobacteriati</taxon>
        <taxon>Methanobacteriota</taxon>
        <taxon>environmental samples</taxon>
    </lineage>
</organism>
<keyword evidence="4 11" id="KW-0812">Transmembrane</keyword>
<dbReference type="AlphaFoldDB" id="A0A075I412"/>
<protein>
    <recommendedName>
        <fullName evidence="11">Fluoride-specific ion channel FluC</fullName>
    </recommendedName>
</protein>
<evidence type="ECO:0000256" key="7">
    <source>
        <dbReference type="ARBA" id="ARBA00023065"/>
    </source>
</evidence>
<evidence type="ECO:0000256" key="8">
    <source>
        <dbReference type="ARBA" id="ARBA00023136"/>
    </source>
</evidence>
<feature type="binding site" evidence="11">
    <location>
        <position position="72"/>
    </location>
    <ligand>
        <name>Na(+)</name>
        <dbReference type="ChEBI" id="CHEBI:29101"/>
        <note>structural</note>
    </ligand>
</feature>
<evidence type="ECO:0000256" key="3">
    <source>
        <dbReference type="ARBA" id="ARBA00022475"/>
    </source>
</evidence>
<name>A0A075I412_9EURY</name>
<dbReference type="GO" id="GO:0140114">
    <property type="term" value="P:cellular detoxification of fluoride"/>
    <property type="evidence" value="ECO:0007669"/>
    <property type="project" value="UniProtKB-UniRule"/>
</dbReference>
<keyword evidence="5 11" id="KW-0479">Metal-binding</keyword>
<keyword evidence="7 11" id="KW-0406">Ion transport</keyword>
<feature type="transmembrane region" description="Helical" evidence="11">
    <location>
        <begin position="60"/>
        <end position="79"/>
    </location>
</feature>
<comment type="similarity">
    <text evidence="9 11">Belongs to the fluoride channel Fluc/FEX (TC 1.A.43) family.</text>
</comment>
<feature type="transmembrane region" description="Helical" evidence="11">
    <location>
        <begin position="91"/>
        <end position="111"/>
    </location>
</feature>
<comment type="subcellular location">
    <subcellularLocation>
        <location evidence="1 11">Cell membrane</location>
        <topology evidence="1 11">Multi-pass membrane protein</topology>
    </subcellularLocation>
</comment>
<evidence type="ECO:0000256" key="10">
    <source>
        <dbReference type="ARBA" id="ARBA00035585"/>
    </source>
</evidence>
<proteinExistence type="inferred from homology"/>
<evidence type="ECO:0000256" key="2">
    <source>
        <dbReference type="ARBA" id="ARBA00022448"/>
    </source>
</evidence>
<feature type="binding site" evidence="11">
    <location>
        <position position="69"/>
    </location>
    <ligand>
        <name>Na(+)</name>
        <dbReference type="ChEBI" id="CHEBI:29101"/>
        <note>structural</note>
    </ligand>
</feature>
<dbReference type="GO" id="GO:0062054">
    <property type="term" value="F:fluoride channel activity"/>
    <property type="evidence" value="ECO:0007669"/>
    <property type="project" value="UniProtKB-UniRule"/>
</dbReference>
<keyword evidence="3 11" id="KW-1003">Cell membrane</keyword>
<dbReference type="HAMAP" id="MF_00454">
    <property type="entry name" value="FluC"/>
    <property type="match status" value="1"/>
</dbReference>
<evidence type="ECO:0000256" key="6">
    <source>
        <dbReference type="ARBA" id="ARBA00022989"/>
    </source>
</evidence>
<dbReference type="PANTHER" id="PTHR28259:SF16">
    <property type="entry name" value="FLUORIDE-SPECIFIC ION CHANNEL FLUC 2"/>
    <property type="match status" value="1"/>
</dbReference>
<keyword evidence="11" id="KW-0915">Sodium</keyword>
<dbReference type="NCBIfam" id="TIGR00494">
    <property type="entry name" value="crcB"/>
    <property type="match status" value="1"/>
</dbReference>
<reference evidence="12" key="1">
    <citation type="journal article" date="2014" name="Genome Biol. Evol.">
        <title>Pangenome evidence for extensive interdomain horizontal transfer affecting lineage core and shell genes in uncultured planktonic thaumarchaeota and euryarchaeota.</title>
        <authorList>
            <person name="Deschamps P."/>
            <person name="Zivanovic Y."/>
            <person name="Moreira D."/>
            <person name="Rodriguez-Valera F."/>
            <person name="Lopez-Garcia P."/>
        </authorList>
    </citation>
    <scope>NUCLEOTIDE SEQUENCE</scope>
</reference>
<comment type="activity regulation">
    <text evidence="11">Na(+) is not transported, but it plays an essential structural role and its presence is essential for fluoride channel function.</text>
</comment>
<evidence type="ECO:0000313" key="12">
    <source>
        <dbReference type="EMBL" id="AIF22540.1"/>
    </source>
</evidence>
<feature type="transmembrane region" description="Helical" evidence="11">
    <location>
        <begin position="29"/>
        <end position="48"/>
    </location>
</feature>
<keyword evidence="8 11" id="KW-0472">Membrane</keyword>
<keyword evidence="2 11" id="KW-0813">Transport</keyword>
<dbReference type="Pfam" id="PF02537">
    <property type="entry name" value="CRCB"/>
    <property type="match status" value="1"/>
</dbReference>
<dbReference type="GO" id="GO:0005886">
    <property type="term" value="C:plasma membrane"/>
    <property type="evidence" value="ECO:0007669"/>
    <property type="project" value="UniProtKB-SubCell"/>
</dbReference>
<evidence type="ECO:0000256" key="9">
    <source>
        <dbReference type="ARBA" id="ARBA00035120"/>
    </source>
</evidence>